<dbReference type="PIRSF" id="PIRSF005091">
    <property type="entry name" value="Mmb_sulf_HI1246"/>
    <property type="match status" value="1"/>
</dbReference>
<dbReference type="InterPro" id="IPR017850">
    <property type="entry name" value="Alkaline_phosphatase_core_sf"/>
</dbReference>
<dbReference type="PANTHER" id="PTHR47371">
    <property type="entry name" value="LIPOTEICHOIC ACID SYNTHASE"/>
    <property type="match status" value="1"/>
</dbReference>
<comment type="similarity">
    <text evidence="2 7">Belongs to the LTA synthase family.</text>
</comment>
<evidence type="ECO:0000256" key="6">
    <source>
        <dbReference type="ARBA" id="ARBA00023136"/>
    </source>
</evidence>
<evidence type="ECO:0000256" key="1">
    <source>
        <dbReference type="ARBA" id="ARBA00004651"/>
    </source>
</evidence>
<keyword evidence="14" id="KW-1185">Reference proteome</keyword>
<keyword evidence="4 11" id="KW-0812">Transmembrane</keyword>
<feature type="transmembrane region" description="Helical" evidence="11">
    <location>
        <begin position="76"/>
        <end position="94"/>
    </location>
</feature>
<dbReference type="HOGENOM" id="CLU_021310_0_0_9"/>
<evidence type="ECO:0000256" key="3">
    <source>
        <dbReference type="ARBA" id="ARBA00022475"/>
    </source>
</evidence>
<evidence type="ECO:0000256" key="2">
    <source>
        <dbReference type="ARBA" id="ARBA00009983"/>
    </source>
</evidence>
<feature type="transmembrane region" description="Helical" evidence="11">
    <location>
        <begin position="158"/>
        <end position="176"/>
    </location>
</feature>
<keyword evidence="3 7" id="KW-1003">Cell membrane</keyword>
<dbReference type="PATRIC" id="fig|866895.3.peg.3991"/>
<dbReference type="InterPro" id="IPR050448">
    <property type="entry name" value="OpgB/LTA_synthase_biosynth"/>
</dbReference>
<keyword evidence="9" id="KW-0479">Metal-binding</keyword>
<dbReference type="PANTHER" id="PTHR47371:SF1">
    <property type="entry name" value="LIPOTEICHOIC ACID SYNTHASE-LIKE YQGS"/>
    <property type="match status" value="1"/>
</dbReference>
<dbReference type="RefSeq" id="WP_014645173.1">
    <property type="nucleotide sequence ID" value="NC_017668.1"/>
</dbReference>
<evidence type="ECO:0000256" key="10">
    <source>
        <dbReference type="PIRSR" id="PIRSR005091-3"/>
    </source>
</evidence>
<dbReference type="AlphaFoldDB" id="I0JT17"/>
<evidence type="ECO:0000256" key="11">
    <source>
        <dbReference type="SAM" id="Phobius"/>
    </source>
</evidence>
<feature type="active site" evidence="8">
    <location>
        <position position="300"/>
    </location>
</feature>
<dbReference type="CDD" id="cd16015">
    <property type="entry name" value="LTA_synthase"/>
    <property type="match status" value="1"/>
</dbReference>
<dbReference type="eggNOG" id="COG1368">
    <property type="taxonomic scope" value="Bacteria"/>
</dbReference>
<keyword evidence="9" id="KW-0464">Manganese</keyword>
<comment type="subcellular location">
    <subcellularLocation>
        <location evidence="1">Cell membrane</location>
        <topology evidence="1">Multi-pass membrane protein</topology>
    </subcellularLocation>
</comment>
<feature type="domain" description="Sulfatase N-terminal" evidence="12">
    <location>
        <begin position="250"/>
        <end position="538"/>
    </location>
</feature>
<sequence length="637" mass="73582">MFTLKKYLNKNTLLKLTVYALVIGLFWLKMSYIQSNIFSLNVENPNEANILAFNPLSSIFLIFGIGVLLAGRRGMLVSYILGSLLLYVNILFYREYNDFITIPMLNQVANLAGMGGSIQTILEASDIFLFVDVLIAAFFLFYLKPARLSQFTPKRREGFLLAIIAIPLFVINLQWAEEERTDLLERTFDRTMLVKYIGLLNYHVYDAVLQGKTEMKKTLADSNELVPVINYLNEQKTEDSDRLEGVAEGKNVIAISLESTQTFVVDNTLHGEEVTPYFNELKEEGMYFDNFYHQVKQGRTSDSEFLLANSMYPLNRGAVFFTHSGNEYEAMPELLSENGYFTNVMHANDKTFWNRNVMYDSLGYNEFFSKEDYDVTPEKSHGWGYLDEYFFEDSLEKMKEMEEPFYSKMITLTHHYPFTLPEELATIEQGETSSTTLNRYFQTIRYQDEALEQFVEEFKQSELYDDTILLIYGDHFGISENHQKAMGEYLGKEINDYEQFQLQRVPMLIYGKDIPSETNHTVGGQIDLRPTLTNLLGIEDENPVQFGQDLLNEDRREMMITRDGDFANEEYVGIQGVCYDRETGEQVEGQACEEGFQTAQEELSVSDSVIYGDLLRYLDETEMVNTDPTLNKNNKEE</sequence>
<keyword evidence="6 7" id="KW-0472">Membrane</keyword>
<gene>
    <name evidence="13" type="primary">yqgS4</name>
    <name evidence="13" type="ordered locus">HBHAL_4953</name>
</gene>
<reference evidence="13 14" key="1">
    <citation type="journal article" date="2013" name="Environ. Microbiol.">
        <title>Chloride and organic osmolytes: a hybrid strategy to cope with elevated salinities by the moderately halophilic, chloride-dependent bacterium Halobacillus halophilus.</title>
        <authorList>
            <person name="Saum S.H."/>
            <person name="Pfeiffer F."/>
            <person name="Palm P."/>
            <person name="Rampp M."/>
            <person name="Schuster S.C."/>
            <person name="Muller V."/>
            <person name="Oesterhelt D."/>
        </authorList>
    </citation>
    <scope>NUCLEOTIDE SEQUENCE [LARGE SCALE GENOMIC DNA]</scope>
    <source>
        <strain evidence="14">ATCC 35676 / DSM 2266 / JCM 20832 / KCTC 3685 / LMG 17431 / NBRC 102448 / NCIMB 2269</strain>
    </source>
</reference>
<evidence type="ECO:0000313" key="14">
    <source>
        <dbReference type="Proteomes" id="UP000007397"/>
    </source>
</evidence>
<dbReference type="Pfam" id="PF00884">
    <property type="entry name" value="Sulfatase"/>
    <property type="match status" value="1"/>
</dbReference>
<feature type="transmembrane region" description="Helical" evidence="11">
    <location>
        <begin position="12"/>
        <end position="30"/>
    </location>
</feature>
<dbReference type="InterPro" id="IPR012160">
    <property type="entry name" value="LtaS-like"/>
</dbReference>
<feature type="transmembrane region" description="Helical" evidence="11">
    <location>
        <begin position="50"/>
        <end position="69"/>
    </location>
</feature>
<dbReference type="Gene3D" id="3.40.720.10">
    <property type="entry name" value="Alkaline Phosphatase, subunit A"/>
    <property type="match status" value="1"/>
</dbReference>
<dbReference type="GO" id="GO:0005886">
    <property type="term" value="C:plasma membrane"/>
    <property type="evidence" value="ECO:0007669"/>
    <property type="project" value="UniProtKB-SubCell"/>
</dbReference>
<organism evidence="13 14">
    <name type="scientific">Halobacillus halophilus (strain ATCC 35676 / DSM 2266 / JCM 20832 / KCTC 3685 / LMG 17431 / NBRC 102448 / NCIMB 2269)</name>
    <name type="common">Sporosarcina halophila</name>
    <dbReference type="NCBI Taxonomy" id="866895"/>
    <lineage>
        <taxon>Bacteria</taxon>
        <taxon>Bacillati</taxon>
        <taxon>Bacillota</taxon>
        <taxon>Bacilli</taxon>
        <taxon>Bacillales</taxon>
        <taxon>Bacillaceae</taxon>
        <taxon>Halobacillus</taxon>
    </lineage>
</organism>
<feature type="binding site" evidence="10">
    <location>
        <position position="474"/>
    </location>
    <ligand>
        <name>Mn(2+)</name>
        <dbReference type="ChEBI" id="CHEBI:29035"/>
    </ligand>
</feature>
<proteinExistence type="inferred from homology"/>
<dbReference type="KEGG" id="hhd:HBHAL_4953"/>
<name>I0JT17_HALH3</name>
<evidence type="ECO:0000256" key="9">
    <source>
        <dbReference type="PIRSR" id="PIRSR005091-2"/>
    </source>
</evidence>
<keyword evidence="5 11" id="KW-1133">Transmembrane helix</keyword>
<feature type="binding site" evidence="9">
    <location>
        <position position="415"/>
    </location>
    <ligand>
        <name>substrate</name>
    </ligand>
</feature>
<evidence type="ECO:0000313" key="13">
    <source>
        <dbReference type="EMBL" id="CCG47289.1"/>
    </source>
</evidence>
<dbReference type="Gene3D" id="3.30.1120.170">
    <property type="match status" value="1"/>
</dbReference>
<evidence type="ECO:0000256" key="4">
    <source>
        <dbReference type="ARBA" id="ARBA00022692"/>
    </source>
</evidence>
<feature type="binding site" evidence="10">
    <location>
        <position position="300"/>
    </location>
    <ligand>
        <name>Mn(2+)</name>
        <dbReference type="ChEBI" id="CHEBI:29035"/>
    </ligand>
</feature>
<feature type="binding site" evidence="10">
    <location>
        <position position="258"/>
    </location>
    <ligand>
        <name>Mn(2+)</name>
        <dbReference type="ChEBI" id="CHEBI:29035"/>
    </ligand>
</feature>
<dbReference type="GO" id="GO:0046872">
    <property type="term" value="F:metal ion binding"/>
    <property type="evidence" value="ECO:0007669"/>
    <property type="project" value="UniProtKB-KW"/>
</dbReference>
<evidence type="ECO:0000256" key="5">
    <source>
        <dbReference type="ARBA" id="ARBA00022989"/>
    </source>
</evidence>
<dbReference type="Proteomes" id="UP000007397">
    <property type="component" value="Chromosome"/>
</dbReference>
<accession>I0JT17</accession>
<feature type="binding site" evidence="10">
    <location>
        <position position="475"/>
    </location>
    <ligand>
        <name>Mn(2+)</name>
        <dbReference type="ChEBI" id="CHEBI:29035"/>
    </ligand>
</feature>
<dbReference type="SUPFAM" id="SSF53649">
    <property type="entry name" value="Alkaline phosphatase-like"/>
    <property type="match status" value="1"/>
</dbReference>
<feature type="transmembrane region" description="Helical" evidence="11">
    <location>
        <begin position="127"/>
        <end position="146"/>
    </location>
</feature>
<protein>
    <submittedName>
        <fullName evidence="13">YqgS family protein</fullName>
    </submittedName>
</protein>
<evidence type="ECO:0000259" key="12">
    <source>
        <dbReference type="Pfam" id="PF00884"/>
    </source>
</evidence>
<dbReference type="InterPro" id="IPR000917">
    <property type="entry name" value="Sulfatase_N"/>
</dbReference>
<dbReference type="STRING" id="866895.HBHAL_4953"/>
<evidence type="ECO:0000256" key="8">
    <source>
        <dbReference type="PIRSR" id="PIRSR005091-1"/>
    </source>
</evidence>
<evidence type="ECO:0000256" key="7">
    <source>
        <dbReference type="PIRNR" id="PIRNR005091"/>
    </source>
</evidence>
<dbReference type="EMBL" id="HE717023">
    <property type="protein sequence ID" value="CCG47289.1"/>
    <property type="molecule type" value="Genomic_DNA"/>
</dbReference>